<protein>
    <recommendedName>
        <fullName evidence="5">Luciferase-like domain-containing protein</fullName>
    </recommendedName>
</protein>
<dbReference type="Gene3D" id="3.20.20.30">
    <property type="entry name" value="Luciferase-like domain"/>
    <property type="match status" value="1"/>
</dbReference>
<dbReference type="Proteomes" id="UP000660454">
    <property type="component" value="Unassembled WGS sequence"/>
</dbReference>
<evidence type="ECO:0000256" key="3">
    <source>
        <dbReference type="ARBA" id="ARBA00023002"/>
    </source>
</evidence>
<evidence type="ECO:0000313" key="6">
    <source>
        <dbReference type="EMBL" id="GIH62826.1"/>
    </source>
</evidence>
<comment type="caution">
    <text evidence="6">The sequence shown here is derived from an EMBL/GenBank/DDBJ whole genome shotgun (WGS) entry which is preliminary data.</text>
</comment>
<proteinExistence type="predicted"/>
<evidence type="ECO:0000256" key="2">
    <source>
        <dbReference type="ARBA" id="ARBA00022643"/>
    </source>
</evidence>
<reference evidence="6 7" key="1">
    <citation type="submission" date="2021-01" db="EMBL/GenBank/DDBJ databases">
        <title>Whole genome shotgun sequence of Microbispora siamensis NBRC 104113.</title>
        <authorList>
            <person name="Komaki H."/>
            <person name="Tamura T."/>
        </authorList>
    </citation>
    <scope>NUCLEOTIDE SEQUENCE [LARGE SCALE GENOMIC DNA]</scope>
    <source>
        <strain evidence="6 7">NBRC 104113</strain>
    </source>
</reference>
<dbReference type="PANTHER" id="PTHR30011">
    <property type="entry name" value="ALKANESULFONATE MONOOXYGENASE-RELATED"/>
    <property type="match status" value="1"/>
</dbReference>
<dbReference type="Pfam" id="PF00296">
    <property type="entry name" value="Bac_luciferase"/>
    <property type="match status" value="1"/>
</dbReference>
<dbReference type="InterPro" id="IPR011251">
    <property type="entry name" value="Luciferase-like_dom"/>
</dbReference>
<evidence type="ECO:0000259" key="5">
    <source>
        <dbReference type="Pfam" id="PF00296"/>
    </source>
</evidence>
<keyword evidence="2" id="KW-0288">FMN</keyword>
<accession>A0ABQ4GN21</accession>
<keyword evidence="3" id="KW-0560">Oxidoreductase</keyword>
<keyword evidence="1" id="KW-0285">Flavoprotein</keyword>
<sequence length="353" mass="35743">MGDSTTTETSAYLAIGLGGDHLAALIADPRQASPLDGTGAAFVAAGIDRIDGSAPDGVTVEPTVAAAFLAAHAPGTAFLAAAAPHRDHPYNLARRVASLDHLSGGRSGLILGVRDGYAPGDTAWGGAGLTEGAPLGVGTTRDVAVAVQKLWQSWPQESIVADRESRIFARAEQIVHVDHRGVFDVAGPLTVPSTAQGSPVLAWYADSVPEVAAAGEVADLVVLADADPILLGQAVAALDAAPSSRFAADGRRPLLFVQVAVTRGRAADVVARAGSVAARPGVDGILLRPDAGVGVAEIVGEIVPRLAALGAVRASEGPTLRDRLALPEPARLLAGARPVFPAPEPQSAPQPAL</sequence>
<name>A0ABQ4GN21_9ACTN</name>
<dbReference type="EMBL" id="BOOF01000018">
    <property type="protein sequence ID" value="GIH62826.1"/>
    <property type="molecule type" value="Genomic_DNA"/>
</dbReference>
<dbReference type="RefSeq" id="WP_204049424.1">
    <property type="nucleotide sequence ID" value="NZ_BOOF01000018.1"/>
</dbReference>
<keyword evidence="4" id="KW-0503">Monooxygenase</keyword>
<keyword evidence="7" id="KW-1185">Reference proteome</keyword>
<dbReference type="SUPFAM" id="SSF51679">
    <property type="entry name" value="Bacterial luciferase-like"/>
    <property type="match status" value="1"/>
</dbReference>
<feature type="domain" description="Luciferase-like" evidence="5">
    <location>
        <begin position="58"/>
        <end position="266"/>
    </location>
</feature>
<evidence type="ECO:0000313" key="7">
    <source>
        <dbReference type="Proteomes" id="UP000660454"/>
    </source>
</evidence>
<dbReference type="InterPro" id="IPR051260">
    <property type="entry name" value="Diverse_substr_monoxygenases"/>
</dbReference>
<organism evidence="6 7">
    <name type="scientific">Microbispora siamensis</name>
    <dbReference type="NCBI Taxonomy" id="564413"/>
    <lineage>
        <taxon>Bacteria</taxon>
        <taxon>Bacillati</taxon>
        <taxon>Actinomycetota</taxon>
        <taxon>Actinomycetes</taxon>
        <taxon>Streptosporangiales</taxon>
        <taxon>Streptosporangiaceae</taxon>
        <taxon>Microbispora</taxon>
    </lineage>
</organism>
<dbReference type="InterPro" id="IPR036661">
    <property type="entry name" value="Luciferase-like_sf"/>
</dbReference>
<evidence type="ECO:0000256" key="1">
    <source>
        <dbReference type="ARBA" id="ARBA00022630"/>
    </source>
</evidence>
<gene>
    <name evidence="6" type="ORF">Msi02_36430</name>
</gene>
<evidence type="ECO:0000256" key="4">
    <source>
        <dbReference type="ARBA" id="ARBA00023033"/>
    </source>
</evidence>
<dbReference type="PANTHER" id="PTHR30011:SF16">
    <property type="entry name" value="C2H2 FINGER DOMAIN TRANSCRIPTION FACTOR (EUROFUNG)-RELATED"/>
    <property type="match status" value="1"/>
</dbReference>